<dbReference type="InterPro" id="IPR036249">
    <property type="entry name" value="Thioredoxin-like_sf"/>
</dbReference>
<dbReference type="SUPFAM" id="SSF47616">
    <property type="entry name" value="GST C-terminal domain-like"/>
    <property type="match status" value="1"/>
</dbReference>
<proteinExistence type="predicted"/>
<dbReference type="CDD" id="cd00299">
    <property type="entry name" value="GST_C_family"/>
    <property type="match status" value="1"/>
</dbReference>
<dbReference type="Pfam" id="PF13417">
    <property type="entry name" value="GST_N_3"/>
    <property type="match status" value="1"/>
</dbReference>
<dbReference type="Pfam" id="PF22041">
    <property type="entry name" value="GST_C_7"/>
    <property type="match status" value="1"/>
</dbReference>
<dbReference type="PROSITE" id="PS50404">
    <property type="entry name" value="GST_NTER"/>
    <property type="match status" value="1"/>
</dbReference>
<name>A0ABR3F0G0_9AGAR</name>
<gene>
    <name evidence="2" type="ORF">V5O48_013305</name>
</gene>
<dbReference type="InterPro" id="IPR036282">
    <property type="entry name" value="Glutathione-S-Trfase_C_sf"/>
</dbReference>
<protein>
    <recommendedName>
        <fullName evidence="1">GST N-terminal domain-containing protein</fullName>
    </recommendedName>
</protein>
<organism evidence="2 3">
    <name type="scientific">Marasmius crinis-equi</name>
    <dbReference type="NCBI Taxonomy" id="585013"/>
    <lineage>
        <taxon>Eukaryota</taxon>
        <taxon>Fungi</taxon>
        <taxon>Dikarya</taxon>
        <taxon>Basidiomycota</taxon>
        <taxon>Agaricomycotina</taxon>
        <taxon>Agaricomycetes</taxon>
        <taxon>Agaricomycetidae</taxon>
        <taxon>Agaricales</taxon>
        <taxon>Marasmiineae</taxon>
        <taxon>Marasmiaceae</taxon>
        <taxon>Marasmius</taxon>
    </lineage>
</organism>
<dbReference type="InterPro" id="IPR050983">
    <property type="entry name" value="GST_Omega/HSP26"/>
</dbReference>
<dbReference type="InterPro" id="IPR054416">
    <property type="entry name" value="GST_UstS-like_C"/>
</dbReference>
<dbReference type="EMBL" id="JBAHYK010001281">
    <property type="protein sequence ID" value="KAL0568680.1"/>
    <property type="molecule type" value="Genomic_DNA"/>
</dbReference>
<evidence type="ECO:0000313" key="2">
    <source>
        <dbReference type="EMBL" id="KAL0568680.1"/>
    </source>
</evidence>
<dbReference type="InterPro" id="IPR004045">
    <property type="entry name" value="Glutathione_S-Trfase_N"/>
</dbReference>
<keyword evidence="3" id="KW-1185">Reference proteome</keyword>
<dbReference type="SUPFAM" id="SSF52833">
    <property type="entry name" value="Thioredoxin-like"/>
    <property type="match status" value="1"/>
</dbReference>
<comment type="caution">
    <text evidence="2">The sequence shown here is derived from an EMBL/GenBank/DDBJ whole genome shotgun (WGS) entry which is preliminary data.</text>
</comment>
<reference evidence="2 3" key="1">
    <citation type="submission" date="2024-02" db="EMBL/GenBank/DDBJ databases">
        <title>A draft genome for the cacao thread blight pathogen Marasmius crinis-equi.</title>
        <authorList>
            <person name="Cohen S.P."/>
            <person name="Baruah I.K."/>
            <person name="Amoako-Attah I."/>
            <person name="Bukari Y."/>
            <person name="Meinhardt L.W."/>
            <person name="Bailey B.A."/>
        </authorList>
    </citation>
    <scope>NUCLEOTIDE SEQUENCE [LARGE SCALE GENOMIC DNA]</scope>
    <source>
        <strain evidence="2 3">GH-76</strain>
    </source>
</reference>
<sequence>MISIYDLGPTSHPETNAWGTSPFVRTIVFILRYKNLPYEIVPIGMMDIERTARELGARPTVTSPTTKFTVPFMKDSSTGKVVSDSAFIAQYLDEAYPDTPTVVPQGSLHLQKLFQSNVYDSLAALNDVSLRPALISYFPKEIQELPMFSGPPPTTEQVREAFDKTKKAFEKIGQNLSGGEEGPFRRFIMGGDGPTFADLTLVALVYPLRFVYGEKSEEWKEVKAWANGWVGWETEQVLKIAGIST</sequence>
<feature type="domain" description="GST N-terminal" evidence="1">
    <location>
        <begin position="11"/>
        <end position="100"/>
    </location>
</feature>
<dbReference type="PANTHER" id="PTHR43968:SF6">
    <property type="entry name" value="GLUTATHIONE S-TRANSFERASE OMEGA"/>
    <property type="match status" value="1"/>
</dbReference>
<evidence type="ECO:0000313" key="3">
    <source>
        <dbReference type="Proteomes" id="UP001465976"/>
    </source>
</evidence>
<dbReference type="Proteomes" id="UP001465976">
    <property type="component" value="Unassembled WGS sequence"/>
</dbReference>
<dbReference type="Gene3D" id="1.20.1050.10">
    <property type="match status" value="1"/>
</dbReference>
<accession>A0ABR3F0G0</accession>
<evidence type="ECO:0000259" key="1">
    <source>
        <dbReference type="PROSITE" id="PS50404"/>
    </source>
</evidence>
<dbReference type="PANTHER" id="PTHR43968">
    <property type="match status" value="1"/>
</dbReference>
<dbReference type="Gene3D" id="3.40.30.10">
    <property type="entry name" value="Glutaredoxin"/>
    <property type="match status" value="1"/>
</dbReference>